<accession>A8MBB9</accession>
<comment type="subcellular location">
    <subcellularLocation>
        <location evidence="1">Membrane</location>
        <topology evidence="1">Multi-pass membrane protein</topology>
    </subcellularLocation>
</comment>
<keyword evidence="3 5" id="KW-1133">Transmembrane helix</keyword>
<evidence type="ECO:0000256" key="5">
    <source>
        <dbReference type="SAM" id="Phobius"/>
    </source>
</evidence>
<dbReference type="KEGG" id="cma:Cmaq_0363"/>
<dbReference type="PANTHER" id="PTHR43077:SF10">
    <property type="entry name" value="TRANSPORT PERMEASE PROTEIN"/>
    <property type="match status" value="1"/>
</dbReference>
<dbReference type="GO" id="GO:0140359">
    <property type="term" value="F:ABC-type transporter activity"/>
    <property type="evidence" value="ECO:0007669"/>
    <property type="project" value="InterPro"/>
</dbReference>
<dbReference type="Pfam" id="PF01061">
    <property type="entry name" value="ABC2_membrane"/>
    <property type="match status" value="1"/>
</dbReference>
<keyword evidence="2 5" id="KW-0812">Transmembrane</keyword>
<dbReference type="EMBL" id="CP000852">
    <property type="protein sequence ID" value="ABW01209.1"/>
    <property type="molecule type" value="Genomic_DNA"/>
</dbReference>
<dbReference type="InterPro" id="IPR000412">
    <property type="entry name" value="ABC_2_transport"/>
</dbReference>
<dbReference type="PIRSF" id="PIRSF006648">
    <property type="entry name" value="DrrB"/>
    <property type="match status" value="1"/>
</dbReference>
<feature type="transmembrane region" description="Helical" evidence="5">
    <location>
        <begin position="264"/>
        <end position="286"/>
    </location>
</feature>
<dbReference type="STRING" id="397948.Cmaq_0363"/>
<dbReference type="eggNOG" id="arCOG01467">
    <property type="taxonomic scope" value="Archaea"/>
</dbReference>
<organism evidence="7 8">
    <name type="scientific">Caldivirga maquilingensis (strain ATCC 700844 / DSM 13496 / JCM 10307 / IC-167)</name>
    <dbReference type="NCBI Taxonomy" id="397948"/>
    <lineage>
        <taxon>Archaea</taxon>
        <taxon>Thermoproteota</taxon>
        <taxon>Thermoprotei</taxon>
        <taxon>Thermoproteales</taxon>
        <taxon>Thermoproteaceae</taxon>
        <taxon>Caldivirga</taxon>
    </lineage>
</organism>
<evidence type="ECO:0000259" key="6">
    <source>
        <dbReference type="PROSITE" id="PS51012"/>
    </source>
</evidence>
<dbReference type="OrthoDB" id="147058at2157"/>
<keyword evidence="4 5" id="KW-0472">Membrane</keyword>
<evidence type="ECO:0000313" key="8">
    <source>
        <dbReference type="Proteomes" id="UP000001137"/>
    </source>
</evidence>
<dbReference type="InterPro" id="IPR047817">
    <property type="entry name" value="ABC2_TM_bact-type"/>
</dbReference>
<feature type="transmembrane region" description="Helical" evidence="5">
    <location>
        <begin position="20"/>
        <end position="40"/>
    </location>
</feature>
<dbReference type="PANTHER" id="PTHR43077">
    <property type="entry name" value="TRANSPORT PERMEASE YVFS-RELATED"/>
    <property type="match status" value="1"/>
</dbReference>
<dbReference type="GeneID" id="5709147"/>
<dbReference type="HOGENOM" id="CLU_039483_2_3_2"/>
<evidence type="ECO:0000313" key="7">
    <source>
        <dbReference type="EMBL" id="ABW01209.1"/>
    </source>
</evidence>
<dbReference type="AlphaFoldDB" id="A8MBB9"/>
<feature type="transmembrane region" description="Helical" evidence="5">
    <location>
        <begin position="169"/>
        <end position="194"/>
    </location>
</feature>
<sequence length="289" mass="32041">MGNPLHGLWALTDRELKKWYKAPVVLIVTLIQPIVWLAFFGKSMNMTSIFTNGSVNIPGLNIPKQIIDQIAQAYLKSTFGTTDYFSFLAASMVAQITFFTAMNSGMSIVWDRRLGVLGKLLTTPVPRGSIIMGKVLNSVIRSLAQATIVLLIAVLLGMKFNTKLTPLEFALSVVGVYAALTLLSLGFSSLYLTLALRSTNWQSQMAIINLLNMPLMFASNSFYPIKMMPWWLRPIAYINPLTYVNDVTRGLLLGASSFSVPMDFLYLTIFAVVFSAIGIVLSWRFLSEA</sequence>
<dbReference type="InterPro" id="IPR013525">
    <property type="entry name" value="ABC2_TM"/>
</dbReference>
<evidence type="ECO:0000256" key="2">
    <source>
        <dbReference type="ARBA" id="ARBA00022692"/>
    </source>
</evidence>
<feature type="transmembrane region" description="Helical" evidence="5">
    <location>
        <begin position="139"/>
        <end position="157"/>
    </location>
</feature>
<dbReference type="Proteomes" id="UP000001137">
    <property type="component" value="Chromosome"/>
</dbReference>
<feature type="domain" description="ABC transmembrane type-2" evidence="6">
    <location>
        <begin position="24"/>
        <end position="285"/>
    </location>
</feature>
<dbReference type="GO" id="GO:0043190">
    <property type="term" value="C:ATP-binding cassette (ABC) transporter complex"/>
    <property type="evidence" value="ECO:0007669"/>
    <property type="project" value="InterPro"/>
</dbReference>
<gene>
    <name evidence="7" type="ordered locus">Cmaq_0363</name>
</gene>
<dbReference type="PROSITE" id="PS51012">
    <property type="entry name" value="ABC_TM2"/>
    <property type="match status" value="1"/>
</dbReference>
<evidence type="ECO:0000256" key="3">
    <source>
        <dbReference type="ARBA" id="ARBA00022989"/>
    </source>
</evidence>
<protein>
    <submittedName>
        <fullName evidence="7">ABC-2 type transporter</fullName>
    </submittedName>
</protein>
<dbReference type="InterPro" id="IPR051328">
    <property type="entry name" value="T7SS_ABC-Transporter"/>
</dbReference>
<evidence type="ECO:0000256" key="4">
    <source>
        <dbReference type="ARBA" id="ARBA00023136"/>
    </source>
</evidence>
<reference evidence="7 8" key="1">
    <citation type="submission" date="2007-10" db="EMBL/GenBank/DDBJ databases">
        <title>Complete sequence of Caldivirga maquilingensis IC-167.</title>
        <authorList>
            <consortium name="US DOE Joint Genome Institute"/>
            <person name="Copeland A."/>
            <person name="Lucas S."/>
            <person name="Lapidus A."/>
            <person name="Barry K."/>
            <person name="Glavina del Rio T."/>
            <person name="Dalin E."/>
            <person name="Tice H."/>
            <person name="Pitluck S."/>
            <person name="Saunders E."/>
            <person name="Brettin T."/>
            <person name="Bruce D."/>
            <person name="Detter J.C."/>
            <person name="Han C."/>
            <person name="Schmutz J."/>
            <person name="Larimer F."/>
            <person name="Land M."/>
            <person name="Hauser L."/>
            <person name="Kyrpides N."/>
            <person name="Ivanova N."/>
            <person name="Biddle J.F."/>
            <person name="Zhang Z."/>
            <person name="Fitz-Gibbon S.T."/>
            <person name="Lowe T.M."/>
            <person name="Saltikov C."/>
            <person name="House C.H."/>
            <person name="Richardson P."/>
        </authorList>
    </citation>
    <scope>NUCLEOTIDE SEQUENCE [LARGE SCALE GENOMIC DNA]</scope>
    <source>
        <strain evidence="8">ATCC 700844 / DSM 13496 / JCM 10307 / IC-167</strain>
    </source>
</reference>
<proteinExistence type="predicted"/>
<name>A8MBB9_CALMQ</name>
<evidence type="ECO:0000256" key="1">
    <source>
        <dbReference type="ARBA" id="ARBA00004141"/>
    </source>
</evidence>
<keyword evidence="8" id="KW-1185">Reference proteome</keyword>
<dbReference type="RefSeq" id="WP_012185429.1">
    <property type="nucleotide sequence ID" value="NC_009954.1"/>
</dbReference>
<feature type="transmembrane region" description="Helical" evidence="5">
    <location>
        <begin position="206"/>
        <end position="225"/>
    </location>
</feature>